<dbReference type="RefSeq" id="WP_345397816.1">
    <property type="nucleotide sequence ID" value="NZ_BAABLA010000027.1"/>
</dbReference>
<keyword evidence="4" id="KW-0812">Transmembrane</keyword>
<evidence type="ECO:0000256" key="2">
    <source>
        <dbReference type="ARBA" id="ARBA00004236"/>
    </source>
</evidence>
<dbReference type="PANTHER" id="PTHR37461:SF1">
    <property type="entry name" value="ANTI-SIGMA-K FACTOR RSKA"/>
    <property type="match status" value="1"/>
</dbReference>
<protein>
    <recommendedName>
        <fullName evidence="10">Regulator of SigK</fullName>
    </recommendedName>
    <alternativeName>
        <fullName evidence="9">Sigma-K anti-sigma factor RskA</fullName>
    </alternativeName>
</protein>
<dbReference type="Pfam" id="PF22618">
    <property type="entry name" value="RskA_N"/>
    <property type="match status" value="1"/>
</dbReference>
<keyword evidence="5" id="KW-1133">Transmembrane helix</keyword>
<comment type="caution">
    <text evidence="13">The sequence shown here is derived from an EMBL/GenBank/DDBJ whole genome shotgun (WGS) entry which is preliminary data.</text>
</comment>
<accession>A0ABW2C450</accession>
<name>A0ABW2C450_9PSEU</name>
<evidence type="ECO:0000256" key="1">
    <source>
        <dbReference type="ARBA" id="ARBA00004167"/>
    </source>
</evidence>
<dbReference type="InterPro" id="IPR041916">
    <property type="entry name" value="Anti_sigma_zinc_sf"/>
</dbReference>
<dbReference type="InterPro" id="IPR051474">
    <property type="entry name" value="Anti-sigma-K/W_factor"/>
</dbReference>
<evidence type="ECO:0000256" key="3">
    <source>
        <dbReference type="ARBA" id="ARBA00022475"/>
    </source>
</evidence>
<dbReference type="PANTHER" id="PTHR37461">
    <property type="entry name" value="ANTI-SIGMA-K FACTOR RSKA"/>
    <property type="match status" value="1"/>
</dbReference>
<dbReference type="Pfam" id="PF10099">
    <property type="entry name" value="RskA_C"/>
    <property type="match status" value="1"/>
</dbReference>
<evidence type="ECO:0000313" key="14">
    <source>
        <dbReference type="Proteomes" id="UP001596337"/>
    </source>
</evidence>
<feature type="domain" description="Anti-sigma K factor RskA C-terminal" evidence="11">
    <location>
        <begin position="97"/>
        <end position="237"/>
    </location>
</feature>
<dbReference type="Gene3D" id="1.10.10.1320">
    <property type="entry name" value="Anti-sigma factor, zinc-finger domain"/>
    <property type="match status" value="1"/>
</dbReference>
<dbReference type="InterPro" id="IPR053877">
    <property type="entry name" value="RskA_N"/>
</dbReference>
<evidence type="ECO:0000256" key="5">
    <source>
        <dbReference type="ARBA" id="ARBA00022989"/>
    </source>
</evidence>
<evidence type="ECO:0000259" key="11">
    <source>
        <dbReference type="Pfam" id="PF10099"/>
    </source>
</evidence>
<keyword evidence="3" id="KW-1003">Cell membrane</keyword>
<gene>
    <name evidence="13" type="ORF">ACFQGD_21740</name>
</gene>
<evidence type="ECO:0000256" key="7">
    <source>
        <dbReference type="ARBA" id="ARBA00023136"/>
    </source>
</evidence>
<feature type="domain" description="Anti-sigma-K factor RskA N-terminal" evidence="12">
    <location>
        <begin position="6"/>
        <end position="47"/>
    </location>
</feature>
<evidence type="ECO:0000313" key="13">
    <source>
        <dbReference type="EMBL" id="MFC6869768.1"/>
    </source>
</evidence>
<keyword evidence="14" id="KW-1185">Reference proteome</keyword>
<organism evidence="13 14">
    <name type="scientific">Haloechinothrix salitolerans</name>
    <dbReference type="NCBI Taxonomy" id="926830"/>
    <lineage>
        <taxon>Bacteria</taxon>
        <taxon>Bacillati</taxon>
        <taxon>Actinomycetota</taxon>
        <taxon>Actinomycetes</taxon>
        <taxon>Pseudonocardiales</taxon>
        <taxon>Pseudonocardiaceae</taxon>
        <taxon>Haloechinothrix</taxon>
    </lineage>
</organism>
<comment type="subcellular location">
    <subcellularLocation>
        <location evidence="2">Cell membrane</location>
    </subcellularLocation>
    <subcellularLocation>
        <location evidence="1">Membrane</location>
        <topology evidence="1">Single-pass membrane protein</topology>
    </subcellularLocation>
</comment>
<evidence type="ECO:0000256" key="6">
    <source>
        <dbReference type="ARBA" id="ARBA00023015"/>
    </source>
</evidence>
<evidence type="ECO:0000256" key="10">
    <source>
        <dbReference type="ARBA" id="ARBA00030803"/>
    </source>
</evidence>
<keyword evidence="6" id="KW-0805">Transcription regulation</keyword>
<evidence type="ECO:0000259" key="12">
    <source>
        <dbReference type="Pfam" id="PF22618"/>
    </source>
</evidence>
<dbReference type="InterPro" id="IPR018764">
    <property type="entry name" value="RskA_C"/>
</dbReference>
<dbReference type="Proteomes" id="UP001596337">
    <property type="component" value="Unassembled WGS sequence"/>
</dbReference>
<dbReference type="EMBL" id="JBHSXX010000001">
    <property type="protein sequence ID" value="MFC6869768.1"/>
    <property type="molecule type" value="Genomic_DNA"/>
</dbReference>
<proteinExistence type="predicted"/>
<evidence type="ECO:0000256" key="8">
    <source>
        <dbReference type="ARBA" id="ARBA00023163"/>
    </source>
</evidence>
<evidence type="ECO:0000256" key="4">
    <source>
        <dbReference type="ARBA" id="ARBA00022692"/>
    </source>
</evidence>
<keyword evidence="8" id="KW-0804">Transcription</keyword>
<reference evidence="14" key="1">
    <citation type="journal article" date="2019" name="Int. J. Syst. Evol. Microbiol.">
        <title>The Global Catalogue of Microorganisms (GCM) 10K type strain sequencing project: providing services to taxonomists for standard genome sequencing and annotation.</title>
        <authorList>
            <consortium name="The Broad Institute Genomics Platform"/>
            <consortium name="The Broad Institute Genome Sequencing Center for Infectious Disease"/>
            <person name="Wu L."/>
            <person name="Ma J."/>
        </authorList>
    </citation>
    <scope>NUCLEOTIDE SEQUENCE [LARGE SCALE GENOMIC DNA]</scope>
    <source>
        <strain evidence="14">KCTC 32255</strain>
    </source>
</reference>
<sequence length="243" mass="25863">MNADIHTLTGAYALHALSESERAAFEDHLAQCAACRKEVSEMRETAARLGSAVATQPPESLKQDVMASIRRVRQLPPDEGPIIPLRGRKWPLRVTALAAAAAAIAAIVLGSQVIRLDDEATRAEQRLAEVSDRYETVADMIAARNTKIMAAKSGDMRATVVVSRQHGKVAFLPKEVPEPGENKTYQLWLIGPDGAHSAGLLADQDTPVIADTIAGANVLGVTVEPEGGSEQPTTEPVMTMALG</sequence>
<evidence type="ECO:0000256" key="9">
    <source>
        <dbReference type="ARBA" id="ARBA00029829"/>
    </source>
</evidence>
<keyword evidence="7" id="KW-0472">Membrane</keyword>